<dbReference type="GO" id="GO:0016491">
    <property type="term" value="F:oxidoreductase activity"/>
    <property type="evidence" value="ECO:0007669"/>
    <property type="project" value="UniProtKB-ARBA"/>
</dbReference>
<evidence type="ECO:0008006" key="2">
    <source>
        <dbReference type="Google" id="ProtNLM"/>
    </source>
</evidence>
<dbReference type="PANTHER" id="PTHR20883">
    <property type="entry name" value="PHYTANOYL-COA DIOXYGENASE DOMAIN CONTAINING 1"/>
    <property type="match status" value="1"/>
</dbReference>
<feature type="non-terminal residue" evidence="1">
    <location>
        <position position="166"/>
    </location>
</feature>
<organism evidence="1">
    <name type="scientific">marine metagenome</name>
    <dbReference type="NCBI Taxonomy" id="408172"/>
    <lineage>
        <taxon>unclassified sequences</taxon>
        <taxon>metagenomes</taxon>
        <taxon>ecological metagenomes</taxon>
    </lineage>
</organism>
<dbReference type="AlphaFoldDB" id="A0A382LGA8"/>
<protein>
    <recommendedName>
        <fullName evidence="2">Phytanoyl-CoA dioxygenase</fullName>
    </recommendedName>
</protein>
<sequence length="166" mass="18419">MRCEEALAQLNVSQDLLSHDEKQFLDEQGYLPLPEIMNHAQVDALRTRFDELVEEEGEKAGTEVHQEAGTNRLSNLVDKGEIFEICFTHPRVLAAMRHVLGPDFRLSSLNGRTALPGQGLQGLHADWGTGVEPGDYYVCNSIWLLSDFTEQNGATRVVPGSNRSGQ</sequence>
<name>A0A382LGA8_9ZZZZ</name>
<evidence type="ECO:0000313" key="1">
    <source>
        <dbReference type="EMBL" id="SVC35646.1"/>
    </source>
</evidence>
<gene>
    <name evidence="1" type="ORF">METZ01_LOCUS288500</name>
</gene>
<proteinExistence type="predicted"/>
<dbReference type="InterPro" id="IPR008775">
    <property type="entry name" value="Phytyl_CoA_dOase-like"/>
</dbReference>
<accession>A0A382LGA8</accession>
<dbReference type="GO" id="GO:0046872">
    <property type="term" value="F:metal ion binding"/>
    <property type="evidence" value="ECO:0007669"/>
    <property type="project" value="UniProtKB-ARBA"/>
</dbReference>
<dbReference type="EMBL" id="UINC01086827">
    <property type="protein sequence ID" value="SVC35646.1"/>
    <property type="molecule type" value="Genomic_DNA"/>
</dbReference>
<reference evidence="1" key="1">
    <citation type="submission" date="2018-05" db="EMBL/GenBank/DDBJ databases">
        <authorList>
            <person name="Lanie J.A."/>
            <person name="Ng W.-L."/>
            <person name="Kazmierczak K.M."/>
            <person name="Andrzejewski T.M."/>
            <person name="Davidsen T.M."/>
            <person name="Wayne K.J."/>
            <person name="Tettelin H."/>
            <person name="Glass J.I."/>
            <person name="Rusch D."/>
            <person name="Podicherti R."/>
            <person name="Tsui H.-C.T."/>
            <person name="Winkler M.E."/>
        </authorList>
    </citation>
    <scope>NUCLEOTIDE SEQUENCE</scope>
</reference>
<dbReference type="Pfam" id="PF05721">
    <property type="entry name" value="PhyH"/>
    <property type="match status" value="1"/>
</dbReference>
<dbReference type="Gene3D" id="2.60.120.620">
    <property type="entry name" value="q2cbj1_9rhob like domain"/>
    <property type="match status" value="1"/>
</dbReference>
<dbReference type="SUPFAM" id="SSF51197">
    <property type="entry name" value="Clavaminate synthase-like"/>
    <property type="match status" value="1"/>
</dbReference>
<dbReference type="PANTHER" id="PTHR20883:SF48">
    <property type="entry name" value="ECTOINE DIOXYGENASE"/>
    <property type="match status" value="1"/>
</dbReference>